<reference evidence="5 6" key="1">
    <citation type="submission" date="2020-08" db="EMBL/GenBank/DDBJ databases">
        <authorList>
            <person name="Newling K."/>
            <person name="Davey J."/>
            <person name="Forrester S."/>
        </authorList>
    </citation>
    <scope>NUCLEOTIDE SEQUENCE [LARGE SCALE GENOMIC DNA]</scope>
    <source>
        <strain evidence="6">Crithidia deanei Carvalho (ATCC PRA-265)</strain>
    </source>
</reference>
<keyword evidence="2" id="KW-0813">Transport</keyword>
<evidence type="ECO:0000256" key="1">
    <source>
        <dbReference type="ARBA" id="ARBA00009447"/>
    </source>
</evidence>
<feature type="region of interest" description="Disordered" evidence="4">
    <location>
        <begin position="577"/>
        <end position="607"/>
    </location>
</feature>
<evidence type="ECO:0000256" key="2">
    <source>
        <dbReference type="ARBA" id="ARBA00022448"/>
    </source>
</evidence>
<dbReference type="InterPro" id="IPR042532">
    <property type="entry name" value="EXOC3/Sec6_C"/>
</dbReference>
<dbReference type="AlphaFoldDB" id="A0A7G2C9H2"/>
<evidence type="ECO:0000313" key="6">
    <source>
        <dbReference type="Proteomes" id="UP000515908"/>
    </source>
</evidence>
<evidence type="ECO:0000256" key="4">
    <source>
        <dbReference type="SAM" id="MobiDB-lite"/>
    </source>
</evidence>
<dbReference type="PANTHER" id="PTHR21292:SF1">
    <property type="entry name" value="EXOCYST COMPLEX COMPONENT 3"/>
    <property type="match status" value="1"/>
</dbReference>
<keyword evidence="6" id="KW-1185">Reference proteome</keyword>
<dbReference type="OrthoDB" id="277975at2759"/>
<protein>
    <submittedName>
        <fullName evidence="5">Exocyst complex component Sec6, putative</fullName>
    </submittedName>
</protein>
<evidence type="ECO:0000256" key="3">
    <source>
        <dbReference type="ARBA" id="ARBA00022483"/>
    </source>
</evidence>
<dbReference type="InterPro" id="IPR010326">
    <property type="entry name" value="EXOC3/Sec6"/>
</dbReference>
<dbReference type="Pfam" id="PF06046">
    <property type="entry name" value="Sec6"/>
    <property type="match status" value="1"/>
</dbReference>
<sequence length="607" mass="68932">MNVSIQKALEDNDDGSPFPQFDVLKECIQVCSEEIKQPVLNTGSDGVEREPPISQETVRAALQKSVGKLWEEQIMVDVVDPFGQISVYLEQMKKIELILEALEMTLIPLSSSFSFFGEVVLAVHGEVMHVMEGYVDPDADVEANGLMEASEFIQWYKEMMVSCNFAQYVSIASIDELSAQFMANAVEGLSEHLTRLCRACAITVCNDAKGPTVLPSGQPITTGPVDMFAVLQQSLGGLTTAVETDVMRQIGSAVAAAICAYLDECKTRSDFDYCEEENASSANPESDEVWQTRRMQYLYAFCNDCATIESNLDTIEIKFASCWEDAGDGDFSNTPFQKVQDTLPENALYYLNEITLHVERVVESQWQLVARSGPWYTDEENPVQLIVETLAEYIDEEFTVMLPDQRQRKLIIQMLVRYVVKYFNTLLEFLGDVIRNPKKYVVESWATFLECYIRDCNIAMQMWRDRITDTRVQVVDSVAKAFEVVKDLLSVKKPVDFQFIIKNNLLEDFGDCPTFFIKFTLNARTKELDSSSRDRMLGIWNESIAFQQRDKDDKPTTGWNQPPSFLPKWIARSSTWNSAPACCGRAPRRSERKRSSASCWRRRRQSG</sequence>
<organism evidence="5 6">
    <name type="scientific">Angomonas deanei</name>
    <dbReference type="NCBI Taxonomy" id="59799"/>
    <lineage>
        <taxon>Eukaryota</taxon>
        <taxon>Discoba</taxon>
        <taxon>Euglenozoa</taxon>
        <taxon>Kinetoplastea</taxon>
        <taxon>Metakinetoplastina</taxon>
        <taxon>Trypanosomatida</taxon>
        <taxon>Trypanosomatidae</taxon>
        <taxon>Strigomonadinae</taxon>
        <taxon>Angomonas</taxon>
    </lineage>
</organism>
<dbReference type="Proteomes" id="UP000515908">
    <property type="component" value="Chromosome 05"/>
</dbReference>
<dbReference type="GO" id="GO:0006887">
    <property type="term" value="P:exocytosis"/>
    <property type="evidence" value="ECO:0007669"/>
    <property type="project" value="UniProtKB-KW"/>
</dbReference>
<dbReference type="GO" id="GO:0000149">
    <property type="term" value="F:SNARE binding"/>
    <property type="evidence" value="ECO:0007669"/>
    <property type="project" value="TreeGrafter"/>
</dbReference>
<accession>A0A7G2C9H2</accession>
<name>A0A7G2C9H2_9TRYP</name>
<dbReference type="EMBL" id="LR877149">
    <property type="protein sequence ID" value="CAD2215517.1"/>
    <property type="molecule type" value="Genomic_DNA"/>
</dbReference>
<gene>
    <name evidence="5" type="ORF">ADEAN_000297200</name>
</gene>
<keyword evidence="3" id="KW-0268">Exocytosis</keyword>
<proteinExistence type="inferred from homology"/>
<dbReference type="GO" id="GO:0000145">
    <property type="term" value="C:exocyst"/>
    <property type="evidence" value="ECO:0007669"/>
    <property type="project" value="InterPro"/>
</dbReference>
<dbReference type="Gene3D" id="1.10.357.70">
    <property type="entry name" value="Exocyst complex component Sec6, C-terminal domain"/>
    <property type="match status" value="1"/>
</dbReference>
<dbReference type="GO" id="GO:0051601">
    <property type="term" value="P:exocyst localization"/>
    <property type="evidence" value="ECO:0007669"/>
    <property type="project" value="TreeGrafter"/>
</dbReference>
<dbReference type="VEuPathDB" id="TriTrypDB:ADEAN_000297200"/>
<evidence type="ECO:0000313" key="5">
    <source>
        <dbReference type="EMBL" id="CAD2215517.1"/>
    </source>
</evidence>
<dbReference type="PANTHER" id="PTHR21292">
    <property type="entry name" value="EXOCYST COMPLEX COMPONENT SEC6-RELATED"/>
    <property type="match status" value="1"/>
</dbReference>
<comment type="similarity">
    <text evidence="1">Belongs to the SEC6 family.</text>
</comment>